<organism evidence="22 23">
    <name type="scientific">Endocarpon pusillum (strain Z07020 / HMAS-L-300199)</name>
    <name type="common">Lichen-forming fungus</name>
    <dbReference type="NCBI Taxonomy" id="1263415"/>
    <lineage>
        <taxon>Eukaryota</taxon>
        <taxon>Fungi</taxon>
        <taxon>Dikarya</taxon>
        <taxon>Ascomycota</taxon>
        <taxon>Pezizomycotina</taxon>
        <taxon>Eurotiomycetes</taxon>
        <taxon>Chaetothyriomycetidae</taxon>
        <taxon>Verrucariales</taxon>
        <taxon>Verrucariaceae</taxon>
        <taxon>Endocarpon</taxon>
    </lineage>
</organism>
<keyword evidence="13" id="KW-0967">Endosome</keyword>
<dbReference type="Pfam" id="PF03983">
    <property type="entry name" value="SHD1"/>
    <property type="match status" value="1"/>
</dbReference>
<evidence type="ECO:0000256" key="5">
    <source>
        <dbReference type="ARBA" id="ARBA00016255"/>
    </source>
</evidence>
<feature type="compositionally biased region" description="Low complexity" evidence="20">
    <location>
        <begin position="1090"/>
        <end position="1156"/>
    </location>
</feature>
<evidence type="ECO:0000259" key="21">
    <source>
        <dbReference type="PROSITE" id="PS50002"/>
    </source>
</evidence>
<dbReference type="eggNOG" id="ENOG502QQC3">
    <property type="taxonomic scope" value="Eukaryota"/>
</dbReference>
<keyword evidence="11" id="KW-0254">Endocytosis</keyword>
<keyword evidence="23" id="KW-1185">Reference proteome</keyword>
<protein>
    <recommendedName>
        <fullName evidence="7">Actin cytoskeleton-regulatory complex protein SLA1</fullName>
    </recommendedName>
    <alternativeName>
        <fullName evidence="5 6">High osmolarity signaling protein SHO1</fullName>
    </alternativeName>
    <alternativeName>
        <fullName evidence="17 18">Osmosensor SHO1</fullName>
    </alternativeName>
</protein>
<evidence type="ECO:0000256" key="4">
    <source>
        <dbReference type="ARBA" id="ARBA00007948"/>
    </source>
</evidence>
<name>U1GMW7_ENDPU</name>
<dbReference type="InterPro" id="IPR007131">
    <property type="entry name" value="SHD1"/>
</dbReference>
<dbReference type="Pfam" id="PF24081">
    <property type="entry name" value="PH_SLA1"/>
    <property type="match status" value="1"/>
</dbReference>
<evidence type="ECO:0000256" key="8">
    <source>
        <dbReference type="ARBA" id="ARBA00022443"/>
    </source>
</evidence>
<keyword evidence="12" id="KW-0677">Repeat</keyword>
<evidence type="ECO:0000256" key="16">
    <source>
        <dbReference type="ARBA" id="ARBA00023212"/>
    </source>
</evidence>
<evidence type="ECO:0000256" key="12">
    <source>
        <dbReference type="ARBA" id="ARBA00022737"/>
    </source>
</evidence>
<dbReference type="GO" id="GO:0030833">
    <property type="term" value="P:regulation of actin filament polymerization"/>
    <property type="evidence" value="ECO:0007669"/>
    <property type="project" value="TreeGrafter"/>
</dbReference>
<evidence type="ECO:0000256" key="11">
    <source>
        <dbReference type="ARBA" id="ARBA00022583"/>
    </source>
</evidence>
<dbReference type="Gene3D" id="2.30.30.700">
    <property type="entry name" value="SLA1 homology domain 1"/>
    <property type="match status" value="1"/>
</dbReference>
<evidence type="ECO:0000256" key="18">
    <source>
        <dbReference type="ARBA" id="ARBA00030785"/>
    </source>
</evidence>
<dbReference type="OrthoDB" id="26539at2759"/>
<feature type="region of interest" description="Disordered" evidence="20">
    <location>
        <begin position="701"/>
        <end position="1226"/>
    </location>
</feature>
<evidence type="ECO:0000256" key="1">
    <source>
        <dbReference type="ARBA" id="ARBA00004125"/>
    </source>
</evidence>
<dbReference type="InterPro" id="IPR035821">
    <property type="entry name" value="Sla1_SH3_3"/>
</dbReference>
<feature type="compositionally biased region" description="Gly residues" evidence="20">
    <location>
        <begin position="708"/>
        <end position="726"/>
    </location>
</feature>
<dbReference type="PANTHER" id="PTHR15735">
    <property type="entry name" value="FCH AND DOUBLE SH3 DOMAINS PROTEIN"/>
    <property type="match status" value="1"/>
</dbReference>
<dbReference type="InterPro" id="IPR001452">
    <property type="entry name" value="SH3_domain"/>
</dbReference>
<feature type="compositionally biased region" description="Pro residues" evidence="20">
    <location>
        <begin position="1157"/>
        <end position="1186"/>
    </location>
</feature>
<dbReference type="InterPro" id="IPR035800">
    <property type="entry name" value="Sla1_SH3_1"/>
</dbReference>
<dbReference type="PANTHER" id="PTHR15735:SF19">
    <property type="entry name" value="ACTIN CYTOSKELETON-REGULATORY COMPLEX PROTEIN SLA1"/>
    <property type="match status" value="1"/>
</dbReference>
<evidence type="ECO:0000256" key="7">
    <source>
        <dbReference type="ARBA" id="ARBA00020357"/>
    </source>
</evidence>
<feature type="compositionally biased region" description="Basic and acidic residues" evidence="20">
    <location>
        <begin position="458"/>
        <end position="479"/>
    </location>
</feature>
<dbReference type="InterPro" id="IPR036028">
    <property type="entry name" value="SH3-like_dom_sf"/>
</dbReference>
<dbReference type="InterPro" id="IPR013182">
    <property type="entry name" value="DUF1720"/>
</dbReference>
<dbReference type="InterPro" id="IPR013761">
    <property type="entry name" value="SAM/pointed_sf"/>
</dbReference>
<dbReference type="GO" id="GO:0000147">
    <property type="term" value="P:actin cortical patch assembly"/>
    <property type="evidence" value="ECO:0007669"/>
    <property type="project" value="TreeGrafter"/>
</dbReference>
<dbReference type="SMART" id="SM00326">
    <property type="entry name" value="SH3"/>
    <property type="match status" value="3"/>
</dbReference>
<dbReference type="GO" id="GO:0006897">
    <property type="term" value="P:endocytosis"/>
    <property type="evidence" value="ECO:0007669"/>
    <property type="project" value="UniProtKB-KW"/>
</dbReference>
<evidence type="ECO:0000256" key="20">
    <source>
        <dbReference type="SAM" id="MobiDB-lite"/>
    </source>
</evidence>
<feature type="compositionally biased region" description="Low complexity" evidence="20">
    <location>
        <begin position="846"/>
        <end position="866"/>
    </location>
</feature>
<evidence type="ECO:0000256" key="6">
    <source>
        <dbReference type="ARBA" id="ARBA00017350"/>
    </source>
</evidence>
<dbReference type="PRINTS" id="PR00452">
    <property type="entry name" value="SH3DOMAIN"/>
</dbReference>
<evidence type="ECO:0000313" key="23">
    <source>
        <dbReference type="Proteomes" id="UP000019373"/>
    </source>
</evidence>
<evidence type="ECO:0000313" key="22">
    <source>
        <dbReference type="EMBL" id="ERF73608.1"/>
    </source>
</evidence>
<feature type="compositionally biased region" description="Polar residues" evidence="20">
    <location>
        <begin position="977"/>
        <end position="1020"/>
    </location>
</feature>
<evidence type="ECO:0000256" key="19">
    <source>
        <dbReference type="PROSITE-ProRule" id="PRU00192"/>
    </source>
</evidence>
<evidence type="ECO:0000256" key="10">
    <source>
        <dbReference type="ARBA" id="ARBA00022490"/>
    </source>
</evidence>
<dbReference type="GO" id="GO:0030479">
    <property type="term" value="C:actin cortical patch"/>
    <property type="evidence" value="ECO:0007669"/>
    <property type="project" value="UniProtKB-SubCell"/>
</dbReference>
<reference evidence="23" key="1">
    <citation type="journal article" date="2014" name="BMC Genomics">
        <title>Genome characteristics reveal the impact of lichenization on lichen-forming fungus Endocarpon pusillum Hedwig (Verrucariales, Ascomycota).</title>
        <authorList>
            <person name="Wang Y.-Y."/>
            <person name="Liu B."/>
            <person name="Zhang X.-Y."/>
            <person name="Zhou Q.-M."/>
            <person name="Zhang T."/>
            <person name="Li H."/>
            <person name="Yu Y.-F."/>
            <person name="Zhang X.-L."/>
            <person name="Hao X.-Y."/>
            <person name="Wang M."/>
            <person name="Wang L."/>
            <person name="Wei J.-C."/>
        </authorList>
    </citation>
    <scope>NUCLEOTIDE SEQUENCE [LARGE SCALE GENOMIC DNA]</scope>
    <source>
        <strain evidence="23">Z07020 / HMAS-L-300199</strain>
    </source>
</reference>
<feature type="compositionally biased region" description="Low complexity" evidence="20">
    <location>
        <begin position="799"/>
        <end position="818"/>
    </location>
</feature>
<evidence type="ECO:0000256" key="14">
    <source>
        <dbReference type="ARBA" id="ARBA00023136"/>
    </source>
</evidence>
<dbReference type="PROSITE" id="PS50002">
    <property type="entry name" value="SH3"/>
    <property type="match status" value="3"/>
</dbReference>
<feature type="compositionally biased region" description="Basic and acidic residues" evidence="20">
    <location>
        <begin position="596"/>
        <end position="616"/>
    </location>
</feature>
<dbReference type="GO" id="GO:0043130">
    <property type="term" value="F:ubiquitin binding"/>
    <property type="evidence" value="ECO:0007669"/>
    <property type="project" value="InterPro"/>
</dbReference>
<sequence>MGFLGIYTALYDYQPQGEGELEIQEGEVLFLLEKGEDDWWKAKKKAADDEDEEPVGLVPANYLEAAKPAGFAKALYDYSRQTDEEVSFAEDAQLTVFDTSDPDWILVGLKEDYGFAPSNYIEISESDPARSPVSPPSSAPPIARVTAEPEPEESPRASTPTSSLGPAASLAKVLGGGAPAASRSVSGADAPSHRQRTPEPSDEEQPAPALPRRPPSQQLSPPLNQHTSPQKDDPPGVIESPPYNRTTHREARERSQVRSPGGYHLYNINEMVSAMGKRKKMPTTLGLNAATGTIMVSPEKSRDGPSQEWTADKMTHYSIEGKHIFLELIRPTKSLDLHAGAKDTAEEIVSVLGEMAGAVRGEGLREVMAAASGAAGTKKGHMLYEFMAQGDDEVTVAAGDDVIILDDTKSEEWWMVRRLKNGNEGVVPSSYVEVTGTTSAEPVSRSGINAGRSTVEQNRLDEERLAKEAAKRQKQRTSEADFNDEPPYIRGVEVAPGMKLPDRGSSLTSDDPGRRDKRPSRSDGKSSKPKPDPAKTRTWTDRSGSFKVEAQFIGLSGGKIHLHKANGVKIAVPITKMAPEDLAYVEKAAGVSLDEEKPLGDLQRKKRSENEAERARVSSSGASVEPSKRPEYDWFDFFLKAGVGPHLCERYAQNMNKDSMDESNLPDITPDVLRTLGLKEGDMLRVMKHLDTLFGRVSGKSNVRTGDGEGTGTNGSAGGLFSGAGGTLRNNTRKGRPESNRVVSDVVDAKAFEQTGDRLKSPPLESKATPLTAAPSRDKVQSGFDDDAWEVKPSKEAASTVQPTPTTKTPSSTPAQPQLTGAMAELSLLSPPLQPTVASPQPPPQLVQAQASQQQPTQPAVPATAPQQPPQPTGASPSFFGQLNPPQAGLPGPQPSSSQPMSMQPQNSNFLPMPQLNAPRQRPQAPQQPLSPGSLLPPPPRPLSAPQNFQPQNQFGPPPLQPQLTGISYASVLQAPAGQSLNDLSPQGGQQFSQPHHLQSQPTGFSQQGPGFASFSSGLMPQQTGFQPQGQPISGQQQLPYINGNAAGSPFADPRPQFQPQPTGFGSFNQQQGLPPSGINSVLPTPLQPQPTGFQPQPQQTGFLQPQQTGYPQQQQPTGPAFPQPQQAGFQQPQQASFGQSQPNGFGGPSSSSFQAPPMPPMPPMPQQPPIPAPLQPQKTGPPPPVRFGVSDAAKKLTPQPTGRRANLAHASKSIPTSSRHVDCYA</sequence>
<feature type="domain" description="SH3" evidence="21">
    <location>
        <begin position="2"/>
        <end position="68"/>
    </location>
</feature>
<dbReference type="Pfam" id="PF14604">
    <property type="entry name" value="SH3_9"/>
    <property type="match status" value="1"/>
</dbReference>
<evidence type="ECO:0000256" key="17">
    <source>
        <dbReference type="ARBA" id="ARBA00029697"/>
    </source>
</evidence>
<keyword evidence="8 19" id="KW-0728">SH3 domain</keyword>
<dbReference type="Pfam" id="PF08226">
    <property type="entry name" value="DUF1720"/>
    <property type="match status" value="1"/>
</dbReference>
<dbReference type="OMA" id="FMAQGED"/>
<dbReference type="CDD" id="cd11775">
    <property type="entry name" value="SH3_Sla1p_3"/>
    <property type="match status" value="1"/>
</dbReference>
<feature type="domain" description="SH3" evidence="21">
    <location>
        <begin position="69"/>
        <end position="126"/>
    </location>
</feature>
<comment type="subcellular location">
    <subcellularLocation>
        <location evidence="3">Cell membrane</location>
        <topology evidence="3">Peripheral membrane protein</topology>
        <orientation evidence="3">Cytoplasmic side</orientation>
    </subcellularLocation>
    <subcellularLocation>
        <location evidence="2">Cytoplasm</location>
        <location evidence="2">Cytoskeleton</location>
        <location evidence="2">Actin patch</location>
    </subcellularLocation>
    <subcellularLocation>
        <location evidence="1">Endosome membrane</location>
        <topology evidence="1">Peripheral membrane protein</topology>
        <orientation evidence="1">Cytoplasmic side</orientation>
    </subcellularLocation>
</comment>
<dbReference type="GO" id="GO:0030674">
    <property type="term" value="F:protein-macromolecule adaptor activity"/>
    <property type="evidence" value="ECO:0007669"/>
    <property type="project" value="InterPro"/>
</dbReference>
<evidence type="ECO:0000256" key="15">
    <source>
        <dbReference type="ARBA" id="ARBA00023203"/>
    </source>
</evidence>
<dbReference type="RefSeq" id="XP_007800611.1">
    <property type="nucleotide sequence ID" value="XM_007802420.1"/>
</dbReference>
<accession>U1GMW7</accession>
<dbReference type="Pfam" id="PF00018">
    <property type="entry name" value="SH3_1"/>
    <property type="match status" value="2"/>
</dbReference>
<feature type="domain" description="SH3" evidence="21">
    <location>
        <begin position="375"/>
        <end position="437"/>
    </location>
</feature>
<dbReference type="Proteomes" id="UP000019373">
    <property type="component" value="Unassembled WGS sequence"/>
</dbReference>
<feature type="compositionally biased region" description="Basic and acidic residues" evidence="20">
    <location>
        <begin position="511"/>
        <end position="540"/>
    </location>
</feature>
<dbReference type="GO" id="GO:0003779">
    <property type="term" value="F:actin binding"/>
    <property type="evidence" value="ECO:0007669"/>
    <property type="project" value="UniProtKB-KW"/>
</dbReference>
<keyword evidence="9" id="KW-1003">Cell membrane</keyword>
<dbReference type="GO" id="GO:0005886">
    <property type="term" value="C:plasma membrane"/>
    <property type="evidence" value="ECO:0007669"/>
    <property type="project" value="UniProtKB-SubCell"/>
</dbReference>
<dbReference type="InterPro" id="IPR056996">
    <property type="entry name" value="PH_SLA1"/>
</dbReference>
<feature type="compositionally biased region" description="Basic and acidic residues" evidence="20">
    <location>
        <begin position="247"/>
        <end position="256"/>
    </location>
</feature>
<keyword evidence="16" id="KW-0206">Cytoskeleton</keyword>
<feature type="compositionally biased region" description="Polar residues" evidence="20">
    <location>
        <begin position="1058"/>
        <end position="1082"/>
    </location>
</feature>
<gene>
    <name evidence="22" type="ORF">EPUS_00861</name>
</gene>
<dbReference type="GeneID" id="19235921"/>
<dbReference type="GO" id="GO:0042802">
    <property type="term" value="F:identical protein binding"/>
    <property type="evidence" value="ECO:0007669"/>
    <property type="project" value="InterPro"/>
</dbReference>
<evidence type="ECO:0000256" key="2">
    <source>
        <dbReference type="ARBA" id="ARBA00004134"/>
    </source>
</evidence>
<feature type="region of interest" description="Disordered" evidence="20">
    <location>
        <begin position="596"/>
        <end position="627"/>
    </location>
</feature>
<evidence type="ECO:0000256" key="9">
    <source>
        <dbReference type="ARBA" id="ARBA00022475"/>
    </source>
</evidence>
<proteinExistence type="inferred from homology"/>
<keyword evidence="14" id="KW-0472">Membrane</keyword>
<dbReference type="AlphaFoldDB" id="U1GMW7"/>
<dbReference type="SUPFAM" id="SSF50044">
    <property type="entry name" value="SH3-domain"/>
    <property type="match status" value="3"/>
</dbReference>
<dbReference type="Gene3D" id="2.30.30.40">
    <property type="entry name" value="SH3 Domains"/>
    <property type="match status" value="3"/>
</dbReference>
<dbReference type="GO" id="GO:0005634">
    <property type="term" value="C:nucleus"/>
    <property type="evidence" value="ECO:0007669"/>
    <property type="project" value="TreeGrafter"/>
</dbReference>
<feature type="region of interest" description="Disordered" evidence="20">
    <location>
        <begin position="437"/>
        <end position="542"/>
    </location>
</feature>
<comment type="similarity">
    <text evidence="4">Belongs to the SLA1 family.</text>
</comment>
<feature type="compositionally biased region" description="Basic and acidic residues" evidence="20">
    <location>
        <begin position="747"/>
        <end position="760"/>
    </location>
</feature>
<dbReference type="EMBL" id="KE720941">
    <property type="protein sequence ID" value="ERF73608.1"/>
    <property type="molecule type" value="Genomic_DNA"/>
</dbReference>
<keyword evidence="15" id="KW-0009">Actin-binding</keyword>
<feature type="region of interest" description="Disordered" evidence="20">
    <location>
        <begin position="125"/>
        <end position="262"/>
    </location>
</feature>
<dbReference type="CDD" id="cd11773">
    <property type="entry name" value="SH3_Sla1p_1"/>
    <property type="match status" value="1"/>
</dbReference>
<feature type="compositionally biased region" description="Low complexity" evidence="20">
    <location>
        <begin position="873"/>
        <end position="934"/>
    </location>
</feature>
<feature type="compositionally biased region" description="Low complexity" evidence="20">
    <location>
        <begin position="944"/>
        <end position="955"/>
    </location>
</feature>
<evidence type="ECO:0000256" key="13">
    <source>
        <dbReference type="ARBA" id="ARBA00022753"/>
    </source>
</evidence>
<feature type="compositionally biased region" description="Low complexity" evidence="20">
    <location>
        <begin position="1021"/>
        <end position="1040"/>
    </location>
</feature>
<dbReference type="Gene3D" id="1.10.150.50">
    <property type="entry name" value="Transcription Factor, Ets-1"/>
    <property type="match status" value="1"/>
</dbReference>
<evidence type="ECO:0000256" key="3">
    <source>
        <dbReference type="ARBA" id="ARBA00004413"/>
    </source>
</evidence>
<dbReference type="HOGENOM" id="CLU_003674_0_0_1"/>
<keyword evidence="10" id="KW-0963">Cytoplasm</keyword>
<dbReference type="GO" id="GO:0010008">
    <property type="term" value="C:endosome membrane"/>
    <property type="evidence" value="ECO:0007669"/>
    <property type="project" value="UniProtKB-SubCell"/>
</dbReference>